<organism evidence="1 2">
    <name type="scientific">Candidatus Gottesmanbacteria bacterium GW2011_GWB1_44_11c</name>
    <dbReference type="NCBI Taxonomy" id="1618447"/>
    <lineage>
        <taxon>Bacteria</taxon>
        <taxon>Candidatus Gottesmaniibacteriota</taxon>
    </lineage>
</organism>
<sequence>MITDADVTKLEKKFATKADLVNFKDVILHEIKGLREDVAIVTGYKDQIEDIDYRVERLEKHTKIPPVAS</sequence>
<comment type="caution">
    <text evidence="1">The sequence shown here is derived from an EMBL/GenBank/DDBJ whole genome shotgun (WGS) entry which is preliminary data.</text>
</comment>
<dbReference type="AlphaFoldDB" id="A0A0G1GTS6"/>
<evidence type="ECO:0000313" key="1">
    <source>
        <dbReference type="EMBL" id="KKT38020.1"/>
    </source>
</evidence>
<proteinExistence type="predicted"/>
<protein>
    <submittedName>
        <fullName evidence="1">Uncharacterized protein</fullName>
    </submittedName>
</protein>
<accession>A0A0G1GTS6</accession>
<name>A0A0G1GTS6_9BACT</name>
<reference evidence="1 2" key="1">
    <citation type="journal article" date="2015" name="Nature">
        <title>rRNA introns, odd ribosomes, and small enigmatic genomes across a large radiation of phyla.</title>
        <authorList>
            <person name="Brown C.T."/>
            <person name="Hug L.A."/>
            <person name="Thomas B.C."/>
            <person name="Sharon I."/>
            <person name="Castelle C.J."/>
            <person name="Singh A."/>
            <person name="Wilkins M.J."/>
            <person name="Williams K.H."/>
            <person name="Banfield J.F."/>
        </authorList>
    </citation>
    <scope>NUCLEOTIDE SEQUENCE [LARGE SCALE GENOMIC DNA]</scope>
</reference>
<gene>
    <name evidence="1" type="ORF">UW22_C0015G0030</name>
</gene>
<dbReference type="Proteomes" id="UP000034617">
    <property type="component" value="Unassembled WGS sequence"/>
</dbReference>
<dbReference type="EMBL" id="LCHM01000015">
    <property type="protein sequence ID" value="KKT38020.1"/>
    <property type="molecule type" value="Genomic_DNA"/>
</dbReference>
<evidence type="ECO:0000313" key="2">
    <source>
        <dbReference type="Proteomes" id="UP000034617"/>
    </source>
</evidence>